<proteinExistence type="predicted"/>
<name>A0ABX1M052_9CYAN</name>
<evidence type="ECO:0000256" key="2">
    <source>
        <dbReference type="SAM" id="Phobius"/>
    </source>
</evidence>
<keyword evidence="2" id="KW-0472">Membrane</keyword>
<keyword evidence="4" id="KW-1185">Reference proteome</keyword>
<evidence type="ECO:0000313" key="3">
    <source>
        <dbReference type="EMBL" id="NMF60404.1"/>
    </source>
</evidence>
<evidence type="ECO:0000313" key="4">
    <source>
        <dbReference type="Proteomes" id="UP000738376"/>
    </source>
</evidence>
<dbReference type="RefSeq" id="WP_169365366.1">
    <property type="nucleotide sequence ID" value="NZ_JAAVJL010000003.1"/>
</dbReference>
<keyword evidence="2" id="KW-0812">Transmembrane</keyword>
<protein>
    <submittedName>
        <fullName evidence="3">DUF3285 domain-containing protein</fullName>
    </submittedName>
</protein>
<feature type="transmembrane region" description="Helical" evidence="2">
    <location>
        <begin position="52"/>
        <end position="73"/>
    </location>
</feature>
<dbReference type="InterPro" id="IPR021702">
    <property type="entry name" value="DUF3285"/>
</dbReference>
<feature type="compositionally biased region" description="Low complexity" evidence="1">
    <location>
        <begin position="9"/>
        <end position="20"/>
    </location>
</feature>
<organism evidence="3 4">
    <name type="scientific">Pseudanabaena yagii GIHE-NHR1</name>
    <dbReference type="NCBI Taxonomy" id="2722753"/>
    <lineage>
        <taxon>Bacteria</taxon>
        <taxon>Bacillati</taxon>
        <taxon>Cyanobacteriota</taxon>
        <taxon>Cyanophyceae</taxon>
        <taxon>Pseudanabaenales</taxon>
        <taxon>Pseudanabaenaceae</taxon>
        <taxon>Pseudanabaena</taxon>
        <taxon>Pseudanabaena yagii</taxon>
    </lineage>
</organism>
<keyword evidence="2" id="KW-1133">Transmembrane helix</keyword>
<dbReference type="Proteomes" id="UP000738376">
    <property type="component" value="Unassembled WGS sequence"/>
</dbReference>
<dbReference type="EMBL" id="JAAVJL010000003">
    <property type="protein sequence ID" value="NMF60404.1"/>
    <property type="molecule type" value="Genomic_DNA"/>
</dbReference>
<feature type="region of interest" description="Disordered" evidence="1">
    <location>
        <begin position="1"/>
        <end position="29"/>
    </location>
</feature>
<reference evidence="3 4" key="1">
    <citation type="submission" date="2020-03" db="EMBL/GenBank/DDBJ databases">
        <title>Draft Genome Sequence of 2-Methylisoborneol Producing Pseudanabaena yagii Strain GIHE-NHR1 Isolated from North Han River in South Korea.</title>
        <authorList>
            <person name="Jeong J."/>
        </authorList>
    </citation>
    <scope>NUCLEOTIDE SEQUENCE [LARGE SCALE GENOMIC DNA]</scope>
    <source>
        <strain evidence="3 4">GIHE-NHR1</strain>
    </source>
</reference>
<accession>A0ABX1M052</accession>
<comment type="caution">
    <text evidence="3">The sequence shown here is derived from an EMBL/GenBank/DDBJ whole genome shotgun (WGS) entry which is preliminary data.</text>
</comment>
<dbReference type="Pfam" id="PF11688">
    <property type="entry name" value="DUF3285"/>
    <property type="match status" value="1"/>
</dbReference>
<gene>
    <name evidence="3" type="ORF">HC246_20820</name>
</gene>
<sequence>MSNDLNLQSNSPSNDSVNNDINKHDVKANAKPQDSFVKLAMRNMVKKGGTSLFHFSLTIFGVIAILFGLAIAFH</sequence>
<evidence type="ECO:0000256" key="1">
    <source>
        <dbReference type="SAM" id="MobiDB-lite"/>
    </source>
</evidence>